<name>A0A9D1KZY4_9FIRM</name>
<dbReference type="PANTHER" id="PTHR37806:SF1">
    <property type="entry name" value="PEPTIDASE C39-LIKE DOMAIN-CONTAINING PROTEIN"/>
    <property type="match status" value="1"/>
</dbReference>
<reference evidence="2" key="2">
    <citation type="journal article" date="2021" name="PeerJ">
        <title>Extensive microbial diversity within the chicken gut microbiome revealed by metagenomics and culture.</title>
        <authorList>
            <person name="Gilroy R."/>
            <person name="Ravi A."/>
            <person name="Getino M."/>
            <person name="Pursley I."/>
            <person name="Horton D.L."/>
            <person name="Alikhan N.F."/>
            <person name="Baker D."/>
            <person name="Gharbi K."/>
            <person name="Hall N."/>
            <person name="Watson M."/>
            <person name="Adriaenssens E.M."/>
            <person name="Foster-Nyarko E."/>
            <person name="Jarju S."/>
            <person name="Secka A."/>
            <person name="Antonio M."/>
            <person name="Oren A."/>
            <person name="Chaudhuri R.R."/>
            <person name="La Ragione R."/>
            <person name="Hildebrand F."/>
            <person name="Pallen M.J."/>
        </authorList>
    </citation>
    <scope>NUCLEOTIDE SEQUENCE</scope>
    <source>
        <strain evidence="2">CHK195-11698</strain>
    </source>
</reference>
<gene>
    <name evidence="2" type="ORF">IAD15_08295</name>
</gene>
<organism evidence="2 3">
    <name type="scientific">Candidatus Fimiplasma intestinipullorum</name>
    <dbReference type="NCBI Taxonomy" id="2840825"/>
    <lineage>
        <taxon>Bacteria</taxon>
        <taxon>Bacillati</taxon>
        <taxon>Bacillota</taxon>
        <taxon>Clostridia</taxon>
        <taxon>Eubacteriales</taxon>
        <taxon>Candidatus Fimiplasma</taxon>
    </lineage>
</organism>
<sequence length="229" mass="26033">MKTIVTVLWLVCYLLAGCSPIQMVPEEYQLDVPLLSQYPELPTGCEVTAASMVLQYYGEDVQPTEVAANWLECQYPYMKNGTLYGPDPHQVFVGNPFESNSYGCYAPVIAQMIQDHSRLCRAQLVSVTDLETLCDTYICKDKPVLIWVTMEMKASQEGNRWQLKNGETFTWIAGEHCVVLTGYDATYYYLNDPMTGQLEKYPKALVQRRYEELGCQAVAIEDQKKTSRS</sequence>
<dbReference type="PANTHER" id="PTHR37806">
    <property type="entry name" value="LMO0724 PROTEIN"/>
    <property type="match status" value="1"/>
</dbReference>
<dbReference type="AlphaFoldDB" id="A0A9D1KZY4"/>
<dbReference type="Proteomes" id="UP000824175">
    <property type="component" value="Unassembled WGS sequence"/>
</dbReference>
<reference evidence="2" key="1">
    <citation type="submission" date="2020-10" db="EMBL/GenBank/DDBJ databases">
        <authorList>
            <person name="Gilroy R."/>
        </authorList>
    </citation>
    <scope>NUCLEOTIDE SEQUENCE</scope>
    <source>
        <strain evidence="2">CHK195-11698</strain>
    </source>
</reference>
<feature type="domain" description="Peptidase C39-like" evidence="1">
    <location>
        <begin position="30"/>
        <end position="194"/>
    </location>
</feature>
<evidence type="ECO:0000313" key="2">
    <source>
        <dbReference type="EMBL" id="HIU14053.1"/>
    </source>
</evidence>
<proteinExistence type="predicted"/>
<protein>
    <submittedName>
        <fullName evidence="2">C39 family peptidase</fullName>
    </submittedName>
</protein>
<accession>A0A9D1KZY4</accession>
<dbReference type="PROSITE" id="PS51257">
    <property type="entry name" value="PROKAR_LIPOPROTEIN"/>
    <property type="match status" value="1"/>
</dbReference>
<dbReference type="InterPro" id="IPR039564">
    <property type="entry name" value="Peptidase_C39-like"/>
</dbReference>
<evidence type="ECO:0000313" key="3">
    <source>
        <dbReference type="Proteomes" id="UP000824175"/>
    </source>
</evidence>
<dbReference type="Gene3D" id="3.90.70.10">
    <property type="entry name" value="Cysteine proteinases"/>
    <property type="match status" value="1"/>
</dbReference>
<comment type="caution">
    <text evidence="2">The sequence shown here is derived from an EMBL/GenBank/DDBJ whole genome shotgun (WGS) entry which is preliminary data.</text>
</comment>
<dbReference type="Pfam" id="PF13529">
    <property type="entry name" value="Peptidase_C39_2"/>
    <property type="match status" value="1"/>
</dbReference>
<dbReference type="EMBL" id="DVMJ01000069">
    <property type="protein sequence ID" value="HIU14053.1"/>
    <property type="molecule type" value="Genomic_DNA"/>
</dbReference>
<evidence type="ECO:0000259" key="1">
    <source>
        <dbReference type="Pfam" id="PF13529"/>
    </source>
</evidence>